<evidence type="ECO:0000256" key="9">
    <source>
        <dbReference type="PROSITE-ProRule" id="PRU00267"/>
    </source>
</evidence>
<dbReference type="InterPro" id="IPR024940">
    <property type="entry name" value="TCF/LEF"/>
</dbReference>
<dbReference type="PROSITE" id="PS50118">
    <property type="entry name" value="HMG_BOX_2"/>
    <property type="match status" value="1"/>
</dbReference>
<keyword evidence="4" id="KW-0805">Transcription regulation</keyword>
<dbReference type="FunFam" id="1.10.30.10:FF:000001">
    <property type="entry name" value="transcription factor 7 isoform X2"/>
    <property type="match status" value="1"/>
</dbReference>
<evidence type="ECO:0000256" key="5">
    <source>
        <dbReference type="ARBA" id="ARBA00023125"/>
    </source>
</evidence>
<dbReference type="EMBL" id="CAJNOI010000137">
    <property type="protein sequence ID" value="CAF1116436.1"/>
    <property type="molecule type" value="Genomic_DNA"/>
</dbReference>
<dbReference type="PANTHER" id="PTHR10373">
    <property type="entry name" value="TRANSCRIPTION FACTOR 7 FAMILY MEMBER"/>
    <property type="match status" value="1"/>
</dbReference>
<evidence type="ECO:0000313" key="14">
    <source>
        <dbReference type="Proteomes" id="UP000663832"/>
    </source>
</evidence>
<proteinExistence type="inferred from homology"/>
<evidence type="ECO:0000256" key="1">
    <source>
        <dbReference type="ARBA" id="ARBA00004123"/>
    </source>
</evidence>
<dbReference type="GO" id="GO:0060070">
    <property type="term" value="P:canonical Wnt signaling pathway"/>
    <property type="evidence" value="ECO:0007669"/>
    <property type="project" value="TreeGrafter"/>
</dbReference>
<dbReference type="GO" id="GO:0000981">
    <property type="term" value="F:DNA-binding transcription factor activity, RNA polymerase II-specific"/>
    <property type="evidence" value="ECO:0007669"/>
    <property type="project" value="TreeGrafter"/>
</dbReference>
<keyword evidence="6" id="KW-0010">Activator</keyword>
<dbReference type="AlphaFoldDB" id="A0A814Q7J6"/>
<evidence type="ECO:0000313" key="12">
    <source>
        <dbReference type="EMBL" id="CAF1116436.1"/>
    </source>
</evidence>
<dbReference type="GO" id="GO:0000785">
    <property type="term" value="C:chromatin"/>
    <property type="evidence" value="ECO:0007669"/>
    <property type="project" value="TreeGrafter"/>
</dbReference>
<keyword evidence="8 9" id="KW-0539">Nucleus</keyword>
<evidence type="ECO:0000256" key="2">
    <source>
        <dbReference type="ARBA" id="ARBA00006569"/>
    </source>
</evidence>
<evidence type="ECO:0000259" key="11">
    <source>
        <dbReference type="PROSITE" id="PS50118"/>
    </source>
</evidence>
<comment type="caution">
    <text evidence="12">The sequence shown here is derived from an EMBL/GenBank/DDBJ whole genome shotgun (WGS) entry which is preliminary data.</text>
</comment>
<dbReference type="Proteomes" id="UP000663832">
    <property type="component" value="Unassembled WGS sequence"/>
</dbReference>
<keyword evidence="14" id="KW-1185">Reference proteome</keyword>
<accession>A0A814Q7J6</accession>
<dbReference type="SUPFAM" id="SSF47095">
    <property type="entry name" value="HMG-box"/>
    <property type="match status" value="1"/>
</dbReference>
<dbReference type="SMART" id="SM01366">
    <property type="entry name" value="c-clamp"/>
    <property type="match status" value="1"/>
</dbReference>
<evidence type="ECO:0000313" key="15">
    <source>
        <dbReference type="Proteomes" id="UP000663877"/>
    </source>
</evidence>
<dbReference type="PANTHER" id="PTHR10373:SF38">
    <property type="entry name" value="PROTEIN PANGOLIN, ISOFORM J"/>
    <property type="match status" value="1"/>
</dbReference>
<dbReference type="SMART" id="SM00398">
    <property type="entry name" value="HMG"/>
    <property type="match status" value="1"/>
</dbReference>
<dbReference type="EMBL" id="CAJNOM010000805">
    <property type="protein sequence ID" value="CAF1565172.1"/>
    <property type="molecule type" value="Genomic_DNA"/>
</dbReference>
<keyword evidence="3" id="KW-0879">Wnt signaling pathway</keyword>
<evidence type="ECO:0000256" key="3">
    <source>
        <dbReference type="ARBA" id="ARBA00022687"/>
    </source>
</evidence>
<evidence type="ECO:0000256" key="10">
    <source>
        <dbReference type="SAM" id="MobiDB-lite"/>
    </source>
</evidence>
<sequence length="375" mass="42789">MVSSTNQSSSKKKSLPTNDNKIKTEAENDEIKIFSASSILKNEPDADIEDRLSPVVEEPTSPNRINTVNNNVSGLYTFPFLYPYFMTAAAQANASNLLTVNTSADGHTNNLFGSVPMSSFPFPGMPFAPEMMNPSFAPNFFNPFGGIPVSSNQSSVPSRNVNISHEKIRSKKPHIKKPLNAFMIYMKEQRVHIVEESALKESSAINKYLGQKWKELPRSEQDKYYVLAKEERNRHLQMYPNWSARDNYGLKKKRQSVVIEKKLPQKNKNSVQYENDPKKCRARFGLEGVNQWCKHCRRKKKCTRFLEDDPITTNQRTLSNTVSSPDATQSDNDDILSRQIDSIEDDHNDSNEENKQQFQLKPSTLPSYFAPNFLY</sequence>
<dbReference type="Gene3D" id="1.10.30.10">
    <property type="entry name" value="High mobility group box domain"/>
    <property type="match status" value="1"/>
</dbReference>
<dbReference type="InterPro" id="IPR009071">
    <property type="entry name" value="HMG_box_dom"/>
</dbReference>
<feature type="region of interest" description="Disordered" evidence="10">
    <location>
        <begin position="1"/>
        <end position="27"/>
    </location>
</feature>
<feature type="domain" description="HMG box" evidence="11">
    <location>
        <begin position="175"/>
        <end position="243"/>
    </location>
</feature>
<name>A0A814Q7J6_9BILA</name>
<dbReference type="CDD" id="cd21996">
    <property type="entry name" value="HMG-box_TCF7-like"/>
    <property type="match status" value="1"/>
</dbReference>
<keyword evidence="7" id="KW-0804">Transcription</keyword>
<reference evidence="12" key="1">
    <citation type="submission" date="2021-02" db="EMBL/GenBank/DDBJ databases">
        <authorList>
            <person name="Nowell W R."/>
        </authorList>
    </citation>
    <scope>NUCLEOTIDE SEQUENCE</scope>
</reference>
<organism evidence="12 15">
    <name type="scientific">Adineta steineri</name>
    <dbReference type="NCBI Taxonomy" id="433720"/>
    <lineage>
        <taxon>Eukaryota</taxon>
        <taxon>Metazoa</taxon>
        <taxon>Spiralia</taxon>
        <taxon>Gnathifera</taxon>
        <taxon>Rotifera</taxon>
        <taxon>Eurotatoria</taxon>
        <taxon>Bdelloidea</taxon>
        <taxon>Adinetida</taxon>
        <taxon>Adinetidae</taxon>
        <taxon>Adineta</taxon>
    </lineage>
</organism>
<dbReference type="GO" id="GO:0000978">
    <property type="term" value="F:RNA polymerase II cis-regulatory region sequence-specific DNA binding"/>
    <property type="evidence" value="ECO:0007669"/>
    <property type="project" value="TreeGrafter"/>
</dbReference>
<comment type="subcellular location">
    <subcellularLocation>
        <location evidence="1">Nucleus</location>
    </subcellularLocation>
</comment>
<protein>
    <recommendedName>
        <fullName evidence="11">HMG box domain-containing protein</fullName>
    </recommendedName>
</protein>
<evidence type="ECO:0000313" key="13">
    <source>
        <dbReference type="EMBL" id="CAF1565172.1"/>
    </source>
</evidence>
<dbReference type="Proteomes" id="UP000663877">
    <property type="component" value="Unassembled WGS sequence"/>
</dbReference>
<keyword evidence="5 9" id="KW-0238">DNA-binding</keyword>
<evidence type="ECO:0000256" key="8">
    <source>
        <dbReference type="ARBA" id="ARBA00023242"/>
    </source>
</evidence>
<dbReference type="Pfam" id="PF00505">
    <property type="entry name" value="HMG_box"/>
    <property type="match status" value="1"/>
</dbReference>
<comment type="similarity">
    <text evidence="2">Belongs to the TCF/LEF family.</text>
</comment>
<dbReference type="InterPro" id="IPR036910">
    <property type="entry name" value="HMG_box_dom_sf"/>
</dbReference>
<evidence type="ECO:0000256" key="4">
    <source>
        <dbReference type="ARBA" id="ARBA00023015"/>
    </source>
</evidence>
<dbReference type="GO" id="GO:1990907">
    <property type="term" value="C:beta-catenin-TCF complex"/>
    <property type="evidence" value="ECO:0007669"/>
    <property type="project" value="TreeGrafter"/>
</dbReference>
<feature type="DNA-binding region" description="HMG box" evidence="9">
    <location>
        <begin position="175"/>
        <end position="243"/>
    </location>
</feature>
<feature type="region of interest" description="Disordered" evidence="10">
    <location>
        <begin position="315"/>
        <end position="334"/>
    </location>
</feature>
<feature type="compositionally biased region" description="Polar residues" evidence="10">
    <location>
        <begin position="315"/>
        <end position="330"/>
    </location>
</feature>
<evidence type="ECO:0000256" key="6">
    <source>
        <dbReference type="ARBA" id="ARBA00023159"/>
    </source>
</evidence>
<evidence type="ECO:0000256" key="7">
    <source>
        <dbReference type="ARBA" id="ARBA00023163"/>
    </source>
</evidence>
<dbReference type="OrthoDB" id="2307332at2759"/>
<gene>
    <name evidence="12" type="ORF">BJG266_LOCUS22206</name>
    <name evidence="13" type="ORF">QVE165_LOCUS48276</name>
</gene>